<comment type="caution">
    <text evidence="2">The sequence shown here is derived from an EMBL/GenBank/DDBJ whole genome shotgun (WGS) entry which is preliminary data.</text>
</comment>
<evidence type="ECO:0000313" key="2">
    <source>
        <dbReference type="EMBL" id="KAK8146966.1"/>
    </source>
</evidence>
<reference evidence="2 3" key="1">
    <citation type="submission" date="2020-02" db="EMBL/GenBank/DDBJ databases">
        <title>Comparative genomics of the hypocrealean fungal genus Beauvera.</title>
        <authorList>
            <person name="Showalter D.N."/>
            <person name="Bushley K.E."/>
            <person name="Rehner S.A."/>
        </authorList>
    </citation>
    <scope>NUCLEOTIDE SEQUENCE [LARGE SCALE GENOMIC DNA]</scope>
    <source>
        <strain evidence="2 3">ARSEF4384</strain>
    </source>
</reference>
<protein>
    <submittedName>
        <fullName evidence="2">Uncharacterized protein</fullName>
    </submittedName>
</protein>
<keyword evidence="3" id="KW-1185">Reference proteome</keyword>
<name>A0AAW0RYT1_9HYPO</name>
<sequence>MPPKKSAALANGLASPGRFQQEEHATRITARWGVQRARLPTDGGGVVVERDSDCRTNKSSQRHQMMELVP</sequence>
<evidence type="ECO:0000313" key="3">
    <source>
        <dbReference type="Proteomes" id="UP001397290"/>
    </source>
</evidence>
<gene>
    <name evidence="2" type="ORF">G3M48_002333</name>
</gene>
<accession>A0AAW0RYT1</accession>
<feature type="region of interest" description="Disordered" evidence="1">
    <location>
        <begin position="41"/>
        <end position="70"/>
    </location>
</feature>
<evidence type="ECO:0000256" key="1">
    <source>
        <dbReference type="SAM" id="MobiDB-lite"/>
    </source>
</evidence>
<dbReference type="Proteomes" id="UP001397290">
    <property type="component" value="Unassembled WGS sequence"/>
</dbReference>
<dbReference type="EMBL" id="JAAHCF010000177">
    <property type="protein sequence ID" value="KAK8146966.1"/>
    <property type="molecule type" value="Genomic_DNA"/>
</dbReference>
<organism evidence="2 3">
    <name type="scientific">Beauveria asiatica</name>
    <dbReference type="NCBI Taxonomy" id="1069075"/>
    <lineage>
        <taxon>Eukaryota</taxon>
        <taxon>Fungi</taxon>
        <taxon>Dikarya</taxon>
        <taxon>Ascomycota</taxon>
        <taxon>Pezizomycotina</taxon>
        <taxon>Sordariomycetes</taxon>
        <taxon>Hypocreomycetidae</taxon>
        <taxon>Hypocreales</taxon>
        <taxon>Cordycipitaceae</taxon>
        <taxon>Beauveria</taxon>
    </lineage>
</organism>
<feature type="region of interest" description="Disordered" evidence="1">
    <location>
        <begin position="1"/>
        <end position="23"/>
    </location>
</feature>
<proteinExistence type="predicted"/>
<dbReference type="AlphaFoldDB" id="A0AAW0RYT1"/>